<dbReference type="Pfam" id="PF07282">
    <property type="entry name" value="Cas12f1-like_TNB"/>
    <property type="match status" value="1"/>
</dbReference>
<keyword evidence="5" id="KW-0862">Zinc</keyword>
<evidence type="ECO:0000256" key="2">
    <source>
        <dbReference type="ARBA" id="ARBA00011044"/>
    </source>
</evidence>
<sequence>MKLKGIKMKLLPNQAQKDQIDINIQLRRFIKNKMLDMQQARYKNGGQYVNKFGMNYLIKVLKLEFPFLKQAESTCLEYACADLDQAYQRFFTGQNKHPNFESRKRPHNSYKSKCINQNIQVADNHYIKLPKLGLVRAYGLERIRGQIKNAVIRKEPTGAYSATIQVEHEPVLLPKTNKEVGIDLGITHLAIQSDGFKLENKNFERSLAKKRRSWERKLAHRRTQALIKIKEAETAGVELDLSEFKNVQKAKQMVAKLNRKIANQREYHLQKYTTDLVRHFDLIVLEDLKTKNLLQNHHLSRSIADAAWVKIKSMLAYKCDWYGKELVLVNPAYTSQICSHCGENTGKKPLRIRTFACPHCHTKNIDRDVNAAINILNKALAER</sequence>
<dbReference type="Pfam" id="PF01385">
    <property type="entry name" value="OrfB_IS605"/>
    <property type="match status" value="1"/>
</dbReference>
<evidence type="ECO:0000259" key="9">
    <source>
        <dbReference type="Pfam" id="PF07282"/>
    </source>
</evidence>
<accession>A0A2T5IC91</accession>
<dbReference type="Proteomes" id="UP000244161">
    <property type="component" value="Unassembled WGS sequence"/>
</dbReference>
<evidence type="ECO:0000256" key="4">
    <source>
        <dbReference type="ARBA" id="ARBA00022723"/>
    </source>
</evidence>
<dbReference type="GO" id="GO:0006310">
    <property type="term" value="P:DNA recombination"/>
    <property type="evidence" value="ECO:0007669"/>
    <property type="project" value="UniProtKB-KW"/>
</dbReference>
<name>A0A2T5IC91_9LACT</name>
<dbReference type="InterPro" id="IPR021027">
    <property type="entry name" value="Transposase_put_HTH"/>
</dbReference>
<organism evidence="11 12">
    <name type="scientific">Trichococcus patagoniensis</name>
    <dbReference type="NCBI Taxonomy" id="382641"/>
    <lineage>
        <taxon>Bacteria</taxon>
        <taxon>Bacillati</taxon>
        <taxon>Bacillota</taxon>
        <taxon>Bacilli</taxon>
        <taxon>Lactobacillales</taxon>
        <taxon>Carnobacteriaceae</taxon>
        <taxon>Trichococcus</taxon>
    </lineage>
</organism>
<evidence type="ECO:0000256" key="5">
    <source>
        <dbReference type="ARBA" id="ARBA00022833"/>
    </source>
</evidence>
<dbReference type="GO" id="GO:0032196">
    <property type="term" value="P:transposition"/>
    <property type="evidence" value="ECO:0007669"/>
    <property type="project" value="UniProtKB-KW"/>
</dbReference>
<comment type="caution">
    <text evidence="11">The sequence shown here is derived from an EMBL/GenBank/DDBJ whole genome shotgun (WGS) entry which is preliminary data.</text>
</comment>
<comment type="similarity">
    <text evidence="1">In the C-terminal section; belongs to the transposase 35 family.</text>
</comment>
<dbReference type="InterPro" id="IPR010095">
    <property type="entry name" value="Cas12f1-like_TNB"/>
</dbReference>
<dbReference type="NCBIfam" id="NF040570">
    <property type="entry name" value="guided_TnpB"/>
    <property type="match status" value="1"/>
</dbReference>
<keyword evidence="3" id="KW-0815">Transposition</keyword>
<feature type="domain" description="Transposase putative helix-turn-helix" evidence="10">
    <location>
        <begin position="1"/>
        <end position="46"/>
    </location>
</feature>
<keyword evidence="7" id="KW-0233">DNA recombination</keyword>
<evidence type="ECO:0000256" key="3">
    <source>
        <dbReference type="ARBA" id="ARBA00022578"/>
    </source>
</evidence>
<dbReference type="OrthoDB" id="2161425at2"/>
<dbReference type="PANTHER" id="PTHR30405:SF11">
    <property type="entry name" value="RNA-GUIDED DNA ENDONUCLEASE RV2885C-RELATED"/>
    <property type="match status" value="1"/>
</dbReference>
<dbReference type="GO" id="GO:0003677">
    <property type="term" value="F:DNA binding"/>
    <property type="evidence" value="ECO:0007669"/>
    <property type="project" value="UniProtKB-KW"/>
</dbReference>
<dbReference type="InterPro" id="IPR001959">
    <property type="entry name" value="Transposase"/>
</dbReference>
<dbReference type="RefSeq" id="WP_108033595.1">
    <property type="nucleotide sequence ID" value="NZ_QAOM01000022.1"/>
</dbReference>
<dbReference type="InterPro" id="IPR051399">
    <property type="entry name" value="RNA-guided_DNA_endo/Transpos"/>
</dbReference>
<feature type="domain" description="Cas12f1-like TNB" evidence="9">
    <location>
        <begin position="308"/>
        <end position="375"/>
    </location>
</feature>
<feature type="domain" description="Probable transposase IS891/IS1136/IS1341" evidence="8">
    <location>
        <begin position="164"/>
        <end position="296"/>
    </location>
</feature>
<dbReference type="Pfam" id="PF12323">
    <property type="entry name" value="HTH_OrfB_IS605"/>
    <property type="match status" value="1"/>
</dbReference>
<evidence type="ECO:0000256" key="7">
    <source>
        <dbReference type="ARBA" id="ARBA00023172"/>
    </source>
</evidence>
<evidence type="ECO:0000313" key="11">
    <source>
        <dbReference type="EMBL" id="PTQ81448.1"/>
    </source>
</evidence>
<gene>
    <name evidence="11" type="ORF">C8U37_12246</name>
</gene>
<evidence type="ECO:0000259" key="10">
    <source>
        <dbReference type="Pfam" id="PF12323"/>
    </source>
</evidence>
<dbReference type="GO" id="GO:0046872">
    <property type="term" value="F:metal ion binding"/>
    <property type="evidence" value="ECO:0007669"/>
    <property type="project" value="UniProtKB-KW"/>
</dbReference>
<dbReference type="EMBL" id="QAOM01000022">
    <property type="protein sequence ID" value="PTQ81448.1"/>
    <property type="molecule type" value="Genomic_DNA"/>
</dbReference>
<evidence type="ECO:0000313" key="12">
    <source>
        <dbReference type="Proteomes" id="UP000244161"/>
    </source>
</evidence>
<reference evidence="11 12" key="1">
    <citation type="submission" date="2018-04" db="EMBL/GenBank/DDBJ databases">
        <title>Genomic Encyclopedia of Archaeal and Bacterial Type Strains, Phase II (KMG-II): from individual species to whole genera.</title>
        <authorList>
            <person name="Goeker M."/>
        </authorList>
    </citation>
    <scope>NUCLEOTIDE SEQUENCE [LARGE SCALE GENOMIC DNA]</scope>
    <source>
        <strain evidence="11 12">DSM 18806</strain>
    </source>
</reference>
<protein>
    <submittedName>
        <fullName evidence="11">Putative transposase</fullName>
    </submittedName>
</protein>
<evidence type="ECO:0000256" key="1">
    <source>
        <dbReference type="ARBA" id="ARBA00008761"/>
    </source>
</evidence>
<evidence type="ECO:0000256" key="6">
    <source>
        <dbReference type="ARBA" id="ARBA00023125"/>
    </source>
</evidence>
<keyword evidence="4" id="KW-0479">Metal-binding</keyword>
<dbReference type="AlphaFoldDB" id="A0A2T5IC91"/>
<dbReference type="NCBIfam" id="TIGR01766">
    <property type="entry name" value="IS200/IS605 family accessory protein TnpB-like domain"/>
    <property type="match status" value="1"/>
</dbReference>
<proteinExistence type="inferred from homology"/>
<comment type="similarity">
    <text evidence="2">In the N-terminal section; belongs to the transposase 2 family.</text>
</comment>
<dbReference type="PANTHER" id="PTHR30405">
    <property type="entry name" value="TRANSPOSASE"/>
    <property type="match status" value="1"/>
</dbReference>
<keyword evidence="6" id="KW-0238">DNA-binding</keyword>
<evidence type="ECO:0000259" key="8">
    <source>
        <dbReference type="Pfam" id="PF01385"/>
    </source>
</evidence>
<keyword evidence="12" id="KW-1185">Reference proteome</keyword>